<dbReference type="OrthoDB" id="3919855at2"/>
<name>A0A1I1WKK2_9BACT</name>
<dbReference type="Proteomes" id="UP000199400">
    <property type="component" value="Unassembled WGS sequence"/>
</dbReference>
<evidence type="ECO:0000313" key="1">
    <source>
        <dbReference type="EMBL" id="SFD95754.1"/>
    </source>
</evidence>
<reference evidence="2" key="1">
    <citation type="submission" date="2016-10" db="EMBL/GenBank/DDBJ databases">
        <authorList>
            <person name="Varghese N."/>
            <person name="Submissions S."/>
        </authorList>
    </citation>
    <scope>NUCLEOTIDE SEQUENCE [LARGE SCALE GENOMIC DNA]</scope>
    <source>
        <strain evidence="2">ATCC 25963</strain>
    </source>
</reference>
<evidence type="ECO:0000313" key="2">
    <source>
        <dbReference type="Proteomes" id="UP000199400"/>
    </source>
</evidence>
<accession>A0A1I1WKK2</accession>
<proteinExistence type="predicted"/>
<dbReference type="AlphaFoldDB" id="A0A1I1WKK2"/>
<protein>
    <recommendedName>
        <fullName evidence="3">2OG-Fe(II) oxygenase superfamily protein</fullName>
    </recommendedName>
</protein>
<sequence>MTGDRGDDLRDRFFALHGLAAAAREEAERRLLADVEGLEAEPTTRLMGLPLSPFPTARFKRLRFVAADALDEAVRGRFARPCPALPELAAAFVDPEEFGYHCCENVVGLDRLFAGLEQGAVRFTGVTWPGSGVTSLRAQVSSALGARLAELDALGLYVKPADRSRGGLRFIFHAAELAAALTVALRDALPPELLRGFVHVNPVFRCNRFEPGDAPFAAHVDSPYFDRARHHVSKYTLLLYLTPGRGDAPLRFVDGPAIAEIEAMTAFVFAQGLAHEGRPYVDGRKVFLRTELVFEEHEVEHAAAIGEVFAKACYLDGESVFAAELAASARAAYERAAAAHWRGPPEPVADEPYLHKQFRGAHFVTNGFDYWFSRAAFAPVEAAALALLDLLNAWIDGSPFRRLCQSQVVVRGASERGWIAELLRAQAPAPEPVFARLNKPALCPEPEAPLRHMNFPSSPDFHDPFPEDWDATRHEEVIAVYARARRWALRRIAAAPITMLGKELFLDPARFVVEGDRIHVLSRERLGPVHFAGAVFFQPEDFVGVDVTLAALHPLVPPIAFHEEGETLHLRCDLFRNSWMVSHRHEAVPVPRVRTDEDVAPESAAWLRAAELDLDRLRAETDDPPPPAETSRRR</sequence>
<organism evidence="1 2">
    <name type="scientific">Nannocystis exedens</name>
    <dbReference type="NCBI Taxonomy" id="54"/>
    <lineage>
        <taxon>Bacteria</taxon>
        <taxon>Pseudomonadati</taxon>
        <taxon>Myxococcota</taxon>
        <taxon>Polyangia</taxon>
        <taxon>Nannocystales</taxon>
        <taxon>Nannocystaceae</taxon>
        <taxon>Nannocystis</taxon>
    </lineage>
</organism>
<gene>
    <name evidence="1" type="ORF">SAMN02745121_02461</name>
</gene>
<dbReference type="EMBL" id="FOMX01000006">
    <property type="protein sequence ID" value="SFD95754.1"/>
    <property type="molecule type" value="Genomic_DNA"/>
</dbReference>
<dbReference type="RefSeq" id="WP_096326207.1">
    <property type="nucleotide sequence ID" value="NZ_FOMX01000006.1"/>
</dbReference>
<dbReference type="STRING" id="54.SAMN02745121_02461"/>
<evidence type="ECO:0008006" key="3">
    <source>
        <dbReference type="Google" id="ProtNLM"/>
    </source>
</evidence>
<keyword evidence="2" id="KW-1185">Reference proteome</keyword>